<evidence type="ECO:0000256" key="1">
    <source>
        <dbReference type="ARBA" id="ARBA00022676"/>
    </source>
</evidence>
<dbReference type="CDD" id="cd06533">
    <property type="entry name" value="Glyco_transf_WecG_TagA"/>
    <property type="match status" value="1"/>
</dbReference>
<name>A0ABX1VJZ1_9PLAN</name>
<dbReference type="EMBL" id="WTPX01000201">
    <property type="protein sequence ID" value="NNJ27770.1"/>
    <property type="molecule type" value="Genomic_DNA"/>
</dbReference>
<dbReference type="RefSeq" id="WP_206678810.1">
    <property type="nucleotide sequence ID" value="NZ_WTPX01000201.1"/>
</dbReference>
<evidence type="ECO:0000256" key="3">
    <source>
        <dbReference type="SAM" id="MobiDB-lite"/>
    </source>
</evidence>
<organism evidence="4 5">
    <name type="scientific">Alienimonas chondri</name>
    <dbReference type="NCBI Taxonomy" id="2681879"/>
    <lineage>
        <taxon>Bacteria</taxon>
        <taxon>Pseudomonadati</taxon>
        <taxon>Planctomycetota</taxon>
        <taxon>Planctomycetia</taxon>
        <taxon>Planctomycetales</taxon>
        <taxon>Planctomycetaceae</taxon>
        <taxon>Alienimonas</taxon>
    </lineage>
</organism>
<dbReference type="Pfam" id="PF03808">
    <property type="entry name" value="Glyco_tran_WecG"/>
    <property type="match status" value="1"/>
</dbReference>
<evidence type="ECO:0000313" key="5">
    <source>
        <dbReference type="Proteomes" id="UP000609651"/>
    </source>
</evidence>
<dbReference type="EC" id="2.4.1.180" evidence="4"/>
<feature type="region of interest" description="Disordered" evidence="3">
    <location>
        <begin position="1"/>
        <end position="35"/>
    </location>
</feature>
<dbReference type="GO" id="GO:0047241">
    <property type="term" value="F:lipopolysaccharide N-acetylmannosaminouronosyltransferase activity"/>
    <property type="evidence" value="ECO:0007669"/>
    <property type="project" value="UniProtKB-EC"/>
</dbReference>
<evidence type="ECO:0000313" key="4">
    <source>
        <dbReference type="EMBL" id="NNJ27770.1"/>
    </source>
</evidence>
<keyword evidence="1 4" id="KW-0328">Glycosyltransferase</keyword>
<dbReference type="Proteomes" id="UP000609651">
    <property type="component" value="Unassembled WGS sequence"/>
</dbReference>
<feature type="compositionally biased region" description="Low complexity" evidence="3">
    <location>
        <begin position="1"/>
        <end position="14"/>
    </location>
</feature>
<proteinExistence type="predicted"/>
<comment type="caution">
    <text evidence="4">The sequence shown here is derived from an EMBL/GenBank/DDBJ whole genome shotgun (WGS) entry which is preliminary data.</text>
</comment>
<keyword evidence="2 4" id="KW-0808">Transferase</keyword>
<sequence length="298" mass="32353">MTAVLAPAVAPAGADRPDAPADGPPPGGPPPDWPPKLPVFGIEISPTTYAEAADCVVRAGAAGRPAVVSAFAVHALITAAETPALRAAANRFEMITPDGQPVRWALNLLHGAALRERVYGPTLMLEICRLAAERGVSIYLYGGTEAVSERLAERLAERFPALKIAGRESPPFLALGDARTEAEDAAAVERIRVSEAGIVFVGLGCPKQDFFADRVRDRIDAPLVCVGAAFDFHAGVKGTAPRWMQDRGLEWLYRLSSEPRRLWRRYLATNTNYLARLAASAANFPRVLRQRREWRARR</sequence>
<keyword evidence="5" id="KW-1185">Reference proteome</keyword>
<gene>
    <name evidence="4" type="primary">wecG_2</name>
    <name evidence="4" type="ORF">LzC2_38780</name>
</gene>
<dbReference type="PANTHER" id="PTHR34136:SF1">
    <property type="entry name" value="UDP-N-ACETYL-D-MANNOSAMINURONIC ACID TRANSFERASE"/>
    <property type="match status" value="1"/>
</dbReference>
<dbReference type="PANTHER" id="PTHR34136">
    <property type="match status" value="1"/>
</dbReference>
<evidence type="ECO:0000256" key="2">
    <source>
        <dbReference type="ARBA" id="ARBA00022679"/>
    </source>
</evidence>
<feature type="compositionally biased region" description="Pro residues" evidence="3">
    <location>
        <begin position="22"/>
        <end position="35"/>
    </location>
</feature>
<dbReference type="InterPro" id="IPR004629">
    <property type="entry name" value="WecG_TagA_CpsF"/>
</dbReference>
<dbReference type="NCBIfam" id="TIGR00696">
    <property type="entry name" value="wecG_tagA_cpsF"/>
    <property type="match status" value="1"/>
</dbReference>
<accession>A0ABX1VJZ1</accession>
<reference evidence="4 5" key="1">
    <citation type="journal article" date="2020" name="Syst. Appl. Microbiol.">
        <title>Alienimonas chondri sp. nov., a novel planctomycete isolated from the biofilm of the red alga Chondrus crispus.</title>
        <authorList>
            <person name="Vitorino I."/>
            <person name="Albuquerque L."/>
            <person name="Wiegand S."/>
            <person name="Kallscheuer N."/>
            <person name="da Costa M.S."/>
            <person name="Lobo-da-Cunha A."/>
            <person name="Jogler C."/>
            <person name="Lage O.M."/>
        </authorList>
    </citation>
    <scope>NUCLEOTIDE SEQUENCE [LARGE SCALE GENOMIC DNA]</scope>
    <source>
        <strain evidence="4 5">LzC2</strain>
    </source>
</reference>
<protein>
    <submittedName>
        <fullName evidence="4">UDP-N-acetyl-D-mannosaminuronic acid transferase</fullName>
        <ecNumber evidence="4">2.4.1.180</ecNumber>
    </submittedName>
</protein>